<dbReference type="InterPro" id="IPR015424">
    <property type="entry name" value="PyrdxlP-dep_Trfase"/>
</dbReference>
<dbReference type="InterPro" id="IPR050596">
    <property type="entry name" value="AspAT/PAT-like"/>
</dbReference>
<reference evidence="8" key="1">
    <citation type="journal article" date="2019" name="Int. J. Syst. Evol. Microbiol.">
        <title>The Global Catalogue of Microorganisms (GCM) 10K type strain sequencing project: providing services to taxonomists for standard genome sequencing and annotation.</title>
        <authorList>
            <consortium name="The Broad Institute Genomics Platform"/>
            <consortium name="The Broad Institute Genome Sequencing Center for Infectious Disease"/>
            <person name="Wu L."/>
            <person name="Ma J."/>
        </authorList>
    </citation>
    <scope>NUCLEOTIDE SEQUENCE [LARGE SCALE GENOMIC DNA]</scope>
    <source>
        <strain evidence="8">CGMCC 4.7680</strain>
    </source>
</reference>
<dbReference type="InterPro" id="IPR015421">
    <property type="entry name" value="PyrdxlP-dep_Trfase_major"/>
</dbReference>
<dbReference type="PANTHER" id="PTHR46383:SF2">
    <property type="entry name" value="AMINOTRANSFERASE"/>
    <property type="match status" value="1"/>
</dbReference>
<keyword evidence="8" id="KW-1185">Reference proteome</keyword>
<dbReference type="Gene3D" id="3.40.640.10">
    <property type="entry name" value="Type I PLP-dependent aspartate aminotransferase-like (Major domain)"/>
    <property type="match status" value="1"/>
</dbReference>
<gene>
    <name evidence="7" type="ORF">GCM10017567_12010</name>
</gene>
<evidence type="ECO:0000256" key="1">
    <source>
        <dbReference type="ARBA" id="ARBA00001933"/>
    </source>
</evidence>
<evidence type="ECO:0000256" key="4">
    <source>
        <dbReference type="ARBA" id="ARBA00022679"/>
    </source>
</evidence>
<dbReference type="InterPro" id="IPR004839">
    <property type="entry name" value="Aminotransferase_I/II_large"/>
</dbReference>
<dbReference type="Pfam" id="PF00155">
    <property type="entry name" value="Aminotran_1_2"/>
    <property type="match status" value="1"/>
</dbReference>
<evidence type="ECO:0000256" key="2">
    <source>
        <dbReference type="ARBA" id="ARBA00007441"/>
    </source>
</evidence>
<evidence type="ECO:0000256" key="5">
    <source>
        <dbReference type="ARBA" id="ARBA00022898"/>
    </source>
</evidence>
<comment type="caution">
    <text evidence="7">The sequence shown here is derived from an EMBL/GenBank/DDBJ whole genome shotgun (WGS) entry which is preliminary data.</text>
</comment>
<accession>A0ABQ3K7J6</accession>
<dbReference type="SUPFAM" id="SSF53383">
    <property type="entry name" value="PLP-dependent transferases"/>
    <property type="match status" value="1"/>
</dbReference>
<sequence>MARLLDPDFAGWIIGAATRGAWPHDFIRLAAVSRPDSDRATDHELGTETMSHPPIATAIPSSSLHQIFRAADARALATGSPVARLHVGEPYFTSPPEVAEAIAEAQRAGRTSYTDVEGLPELRRALTAKLERENGIDAPISRIFVTPGSCQGLQALLLSLAEPGTEILLPDLHWPIHVQQSLLAGLRPVFYSLDDRYFPDLESIAERSGPNSRILLVNSPANPTGAVLDADRIEGLLTLARDRGWQVISDEAYEHFVYEGDHLSLAASERQLPVEKRIVHSVFTFSKSLAMTGYRLGYVVPATDEAAAGMRVVQEAGIIAPPTPVQYGGIAALQMPDVAAANRKLVQQNRDTVLPALRDAGLIRELPPGGWYAMVDISSTGLGAEAFSAQLLAERSVAVVPGSGFGLRPQLDDRGALVAMDTDSHADNLVRIAFCVDPEVLKSGVDALLAFVDERKAR</sequence>
<keyword evidence="5" id="KW-0663">Pyridoxal phosphate</keyword>
<protein>
    <submittedName>
        <fullName evidence="7">Aminotransferase</fullName>
    </submittedName>
</protein>
<dbReference type="EMBL" id="BNAW01000003">
    <property type="protein sequence ID" value="GHF98811.1"/>
    <property type="molecule type" value="Genomic_DNA"/>
</dbReference>
<dbReference type="Proteomes" id="UP000649955">
    <property type="component" value="Unassembled WGS sequence"/>
</dbReference>
<dbReference type="CDD" id="cd00609">
    <property type="entry name" value="AAT_like"/>
    <property type="match status" value="1"/>
</dbReference>
<evidence type="ECO:0000313" key="8">
    <source>
        <dbReference type="Proteomes" id="UP000649955"/>
    </source>
</evidence>
<dbReference type="GO" id="GO:0008483">
    <property type="term" value="F:transaminase activity"/>
    <property type="evidence" value="ECO:0007669"/>
    <property type="project" value="UniProtKB-KW"/>
</dbReference>
<dbReference type="PANTHER" id="PTHR46383">
    <property type="entry name" value="ASPARTATE AMINOTRANSFERASE"/>
    <property type="match status" value="1"/>
</dbReference>
<evidence type="ECO:0000256" key="3">
    <source>
        <dbReference type="ARBA" id="ARBA00022576"/>
    </source>
</evidence>
<feature type="domain" description="Aminotransferase class I/classII large" evidence="6">
    <location>
        <begin position="83"/>
        <end position="447"/>
    </location>
</feature>
<keyword evidence="3 7" id="KW-0032">Aminotransferase</keyword>
<evidence type="ECO:0000259" key="6">
    <source>
        <dbReference type="Pfam" id="PF00155"/>
    </source>
</evidence>
<comment type="cofactor">
    <cofactor evidence="1">
        <name>pyridoxal 5'-phosphate</name>
        <dbReference type="ChEBI" id="CHEBI:597326"/>
    </cofactor>
</comment>
<name>A0ABQ3K7J6_9PSEU</name>
<evidence type="ECO:0000313" key="7">
    <source>
        <dbReference type="EMBL" id="GHF98811.1"/>
    </source>
</evidence>
<comment type="similarity">
    <text evidence="2">Belongs to the class-I pyridoxal-phosphate-dependent aminotransferase family.</text>
</comment>
<keyword evidence="4" id="KW-0808">Transferase</keyword>
<proteinExistence type="inferred from homology"/>
<organism evidence="7 8">
    <name type="scientific">Amycolatopsis bullii</name>
    <dbReference type="NCBI Taxonomy" id="941987"/>
    <lineage>
        <taxon>Bacteria</taxon>
        <taxon>Bacillati</taxon>
        <taxon>Actinomycetota</taxon>
        <taxon>Actinomycetes</taxon>
        <taxon>Pseudonocardiales</taxon>
        <taxon>Pseudonocardiaceae</taxon>
        <taxon>Amycolatopsis</taxon>
    </lineage>
</organism>
<dbReference type="PRINTS" id="PR00753">
    <property type="entry name" value="ACCSYNTHASE"/>
</dbReference>